<evidence type="ECO:0000256" key="1">
    <source>
        <dbReference type="SAM" id="MobiDB-lite"/>
    </source>
</evidence>
<feature type="compositionally biased region" description="Basic and acidic residues" evidence="1">
    <location>
        <begin position="56"/>
        <end position="67"/>
    </location>
</feature>
<evidence type="ECO:0000313" key="2">
    <source>
        <dbReference type="EMBL" id="QEO16600.1"/>
    </source>
</evidence>
<dbReference type="Gene3D" id="1.20.5.340">
    <property type="match status" value="1"/>
</dbReference>
<dbReference type="KEGG" id="acek:FLP30_01540"/>
<keyword evidence="3" id="KW-1185">Reference proteome</keyword>
<sequence>MNTSFFRSSSTSGTDQEEGLEEASMRNALERLGHAPPARSNPRPAPDSAGKRRRFVRDGEVPVEKHTLARVAAPRTVSSPRTGAAARSVHFSDEDNGELSRLRRHVAEEKLRAEEAERQMAGLRNTQSDLMTRISLADAQVLQLKGQLAERENQLAQMEQKLHTVTDALRTQENEVQKLEARLEAQETPRPRKPAKSYVLAQEEAGKNEPAPVKWWKD</sequence>
<feature type="region of interest" description="Disordered" evidence="1">
    <location>
        <begin position="181"/>
        <end position="218"/>
    </location>
</feature>
<feature type="compositionally biased region" description="Basic and acidic residues" evidence="1">
    <location>
        <begin position="181"/>
        <end position="190"/>
    </location>
</feature>
<protein>
    <submittedName>
        <fullName evidence="2">Uncharacterized protein</fullName>
    </submittedName>
</protein>
<gene>
    <name evidence="2" type="ORF">FLP30_01540</name>
</gene>
<reference evidence="2 3" key="1">
    <citation type="submission" date="2019-09" db="EMBL/GenBank/DDBJ databases">
        <title>Genome sequencing of strain KACC 21233.</title>
        <authorList>
            <person name="Heo J."/>
            <person name="Kim S.-J."/>
            <person name="Kim J.-S."/>
            <person name="Hong S.-B."/>
            <person name="Kwon S.-W."/>
        </authorList>
    </citation>
    <scope>NUCLEOTIDE SEQUENCE [LARGE SCALE GENOMIC DNA]</scope>
    <source>
        <strain evidence="2 3">KACC 21233</strain>
    </source>
</reference>
<accession>A0A5C1YMV9</accession>
<feature type="region of interest" description="Disordered" evidence="1">
    <location>
        <begin position="1"/>
        <end position="98"/>
    </location>
</feature>
<dbReference type="AlphaFoldDB" id="A0A5C1YMV9"/>
<feature type="compositionally biased region" description="Low complexity" evidence="1">
    <location>
        <begin position="35"/>
        <end position="48"/>
    </location>
</feature>
<name>A0A5C1YMV9_9PROT</name>
<feature type="compositionally biased region" description="Low complexity" evidence="1">
    <location>
        <begin position="1"/>
        <end position="12"/>
    </location>
</feature>
<proteinExistence type="predicted"/>
<dbReference type="Proteomes" id="UP000324536">
    <property type="component" value="Chromosome"/>
</dbReference>
<dbReference type="EMBL" id="CP043506">
    <property type="protein sequence ID" value="QEO16600.1"/>
    <property type="molecule type" value="Genomic_DNA"/>
</dbReference>
<organism evidence="2 3">
    <name type="scientific">Acetobacter vaccinii</name>
    <dbReference type="NCBI Taxonomy" id="2592655"/>
    <lineage>
        <taxon>Bacteria</taxon>
        <taxon>Pseudomonadati</taxon>
        <taxon>Pseudomonadota</taxon>
        <taxon>Alphaproteobacteria</taxon>
        <taxon>Acetobacterales</taxon>
        <taxon>Acetobacteraceae</taxon>
        <taxon>Acetobacter</taxon>
    </lineage>
</organism>
<evidence type="ECO:0000313" key="3">
    <source>
        <dbReference type="Proteomes" id="UP000324536"/>
    </source>
</evidence>
<dbReference type="RefSeq" id="WP_149278041.1">
    <property type="nucleotide sequence ID" value="NZ_CP043506.1"/>
</dbReference>
<dbReference type="OrthoDB" id="7283282at2"/>